<keyword evidence="4 8" id="KW-0822">Tryptophan biosynthesis</keyword>
<organism evidence="10 11">
    <name type="scientific">Humidesulfovibrio mexicanus</name>
    <dbReference type="NCBI Taxonomy" id="147047"/>
    <lineage>
        <taxon>Bacteria</taxon>
        <taxon>Pseudomonadati</taxon>
        <taxon>Thermodesulfobacteriota</taxon>
        <taxon>Desulfovibrionia</taxon>
        <taxon>Desulfovibrionales</taxon>
        <taxon>Desulfovibrionaceae</taxon>
        <taxon>Humidesulfovibrio</taxon>
    </lineage>
</organism>
<evidence type="ECO:0000256" key="2">
    <source>
        <dbReference type="ARBA" id="ARBA00011270"/>
    </source>
</evidence>
<dbReference type="EC" id="4.2.1.20" evidence="8"/>
<evidence type="ECO:0000256" key="1">
    <source>
        <dbReference type="ARBA" id="ARBA00004733"/>
    </source>
</evidence>
<dbReference type="NCBIfam" id="TIGR00262">
    <property type="entry name" value="trpA"/>
    <property type="match status" value="1"/>
</dbReference>
<comment type="similarity">
    <text evidence="8 9">Belongs to the TrpA family.</text>
</comment>
<dbReference type="GO" id="GO:0005829">
    <property type="term" value="C:cytosol"/>
    <property type="evidence" value="ECO:0007669"/>
    <property type="project" value="TreeGrafter"/>
</dbReference>
<dbReference type="InterPro" id="IPR018204">
    <property type="entry name" value="Trp_synthase_alpha_AS"/>
</dbReference>
<dbReference type="InterPro" id="IPR013785">
    <property type="entry name" value="Aldolase_TIM"/>
</dbReference>
<keyword evidence="11" id="KW-1185">Reference proteome</keyword>
<dbReference type="EMBL" id="FZOC01000004">
    <property type="protein sequence ID" value="SNS02952.1"/>
    <property type="molecule type" value="Genomic_DNA"/>
</dbReference>
<dbReference type="UniPathway" id="UPA00035">
    <property type="reaction ID" value="UER00044"/>
</dbReference>
<gene>
    <name evidence="8" type="primary">trpA</name>
    <name evidence="10" type="ORF">SAMN04488503_2436</name>
</gene>
<feature type="active site" description="Proton acceptor" evidence="8">
    <location>
        <position position="62"/>
    </location>
</feature>
<evidence type="ECO:0000256" key="3">
    <source>
        <dbReference type="ARBA" id="ARBA00022605"/>
    </source>
</evidence>
<dbReference type="RefSeq" id="WP_089274628.1">
    <property type="nucleotide sequence ID" value="NZ_FZOC01000004.1"/>
</dbReference>
<sequence length="259" mass="27352">MSTDILTKRIAAARAAGRLALVPFLPAGYPDKQRFWDEIDALDASGADVIEIGMPFSDPVADGPVVEHASLQCLEAGVNLKWVLAELAARKGRYTAGLVLMGYLNPVLQYGLAAFARDAASAGVHGVILADVPFEESGLIRQALEPEGLALIPLVGLNTLPGRMALYASQARGFAYFVSVLGTTGVRSQFDTGLPPEVREGLARAKEAFAVPVALGFGLKHPDQLKELDGLVDAAVFGSALIRHIAQGGDSAGFMKVWK</sequence>
<evidence type="ECO:0000256" key="5">
    <source>
        <dbReference type="ARBA" id="ARBA00023141"/>
    </source>
</evidence>
<evidence type="ECO:0000256" key="9">
    <source>
        <dbReference type="RuleBase" id="RU003662"/>
    </source>
</evidence>
<evidence type="ECO:0000313" key="10">
    <source>
        <dbReference type="EMBL" id="SNS02952.1"/>
    </source>
</evidence>
<dbReference type="OrthoDB" id="9804578at2"/>
<dbReference type="Proteomes" id="UP000198324">
    <property type="component" value="Unassembled WGS sequence"/>
</dbReference>
<dbReference type="SUPFAM" id="SSF51366">
    <property type="entry name" value="Ribulose-phoshate binding barrel"/>
    <property type="match status" value="1"/>
</dbReference>
<keyword evidence="3 8" id="KW-0028">Amino-acid biosynthesis</keyword>
<dbReference type="PANTHER" id="PTHR43406:SF1">
    <property type="entry name" value="TRYPTOPHAN SYNTHASE ALPHA CHAIN, CHLOROPLASTIC"/>
    <property type="match status" value="1"/>
</dbReference>
<comment type="subunit">
    <text evidence="2 8">Tetramer of two alpha and two beta chains.</text>
</comment>
<comment type="function">
    <text evidence="8">The alpha subunit is responsible for the aldol cleavage of indoleglycerol phosphate to indole and glyceraldehyde 3-phosphate.</text>
</comment>
<comment type="catalytic activity">
    <reaction evidence="7 8">
        <text>(1S,2R)-1-C-(indol-3-yl)glycerol 3-phosphate + L-serine = D-glyceraldehyde 3-phosphate + L-tryptophan + H2O</text>
        <dbReference type="Rhea" id="RHEA:10532"/>
        <dbReference type="ChEBI" id="CHEBI:15377"/>
        <dbReference type="ChEBI" id="CHEBI:33384"/>
        <dbReference type="ChEBI" id="CHEBI:57912"/>
        <dbReference type="ChEBI" id="CHEBI:58866"/>
        <dbReference type="ChEBI" id="CHEBI:59776"/>
        <dbReference type="EC" id="4.2.1.20"/>
    </reaction>
</comment>
<dbReference type="CDD" id="cd04724">
    <property type="entry name" value="Tryptophan_synthase_alpha"/>
    <property type="match status" value="1"/>
</dbReference>
<dbReference type="GO" id="GO:0004834">
    <property type="term" value="F:tryptophan synthase activity"/>
    <property type="evidence" value="ECO:0007669"/>
    <property type="project" value="UniProtKB-UniRule"/>
</dbReference>
<comment type="pathway">
    <text evidence="1 8">Amino-acid biosynthesis; L-tryptophan biosynthesis; L-tryptophan from chorismate: step 5/5.</text>
</comment>
<evidence type="ECO:0000256" key="7">
    <source>
        <dbReference type="ARBA" id="ARBA00049047"/>
    </source>
</evidence>
<keyword evidence="6 8" id="KW-0456">Lyase</keyword>
<reference evidence="10 11" key="1">
    <citation type="submission" date="2017-06" db="EMBL/GenBank/DDBJ databases">
        <authorList>
            <person name="Kim H.J."/>
            <person name="Triplett B.A."/>
        </authorList>
    </citation>
    <scope>NUCLEOTIDE SEQUENCE [LARGE SCALE GENOMIC DNA]</scope>
    <source>
        <strain evidence="10 11">DSM 13116</strain>
    </source>
</reference>
<dbReference type="Gene3D" id="3.20.20.70">
    <property type="entry name" value="Aldolase class I"/>
    <property type="match status" value="1"/>
</dbReference>
<evidence type="ECO:0000256" key="4">
    <source>
        <dbReference type="ARBA" id="ARBA00022822"/>
    </source>
</evidence>
<feature type="active site" description="Proton acceptor" evidence="8">
    <location>
        <position position="51"/>
    </location>
</feature>
<dbReference type="PANTHER" id="PTHR43406">
    <property type="entry name" value="TRYPTOPHAN SYNTHASE, ALPHA CHAIN"/>
    <property type="match status" value="1"/>
</dbReference>
<protein>
    <recommendedName>
        <fullName evidence="8">Tryptophan synthase alpha chain</fullName>
        <ecNumber evidence="8">4.2.1.20</ecNumber>
    </recommendedName>
</protein>
<dbReference type="AlphaFoldDB" id="A0A239B5P3"/>
<name>A0A239B5P3_9BACT</name>
<dbReference type="Pfam" id="PF00290">
    <property type="entry name" value="Trp_syntA"/>
    <property type="match status" value="1"/>
</dbReference>
<dbReference type="InterPro" id="IPR002028">
    <property type="entry name" value="Trp_synthase_suA"/>
</dbReference>
<proteinExistence type="inferred from homology"/>
<dbReference type="InterPro" id="IPR011060">
    <property type="entry name" value="RibuloseP-bd_barrel"/>
</dbReference>
<dbReference type="HAMAP" id="MF_00131">
    <property type="entry name" value="Trp_synth_alpha"/>
    <property type="match status" value="1"/>
</dbReference>
<keyword evidence="5 8" id="KW-0057">Aromatic amino acid biosynthesis</keyword>
<evidence type="ECO:0000313" key="11">
    <source>
        <dbReference type="Proteomes" id="UP000198324"/>
    </source>
</evidence>
<accession>A0A239B5P3</accession>
<evidence type="ECO:0000256" key="6">
    <source>
        <dbReference type="ARBA" id="ARBA00023239"/>
    </source>
</evidence>
<dbReference type="PROSITE" id="PS00167">
    <property type="entry name" value="TRP_SYNTHASE_ALPHA"/>
    <property type="match status" value="1"/>
</dbReference>
<evidence type="ECO:0000256" key="8">
    <source>
        <dbReference type="HAMAP-Rule" id="MF_00131"/>
    </source>
</evidence>